<name>A0A814LT92_9BILA</name>
<organism evidence="2 3">
    <name type="scientific">Rotaria sordida</name>
    <dbReference type="NCBI Taxonomy" id="392033"/>
    <lineage>
        <taxon>Eukaryota</taxon>
        <taxon>Metazoa</taxon>
        <taxon>Spiralia</taxon>
        <taxon>Gnathifera</taxon>
        <taxon>Rotifera</taxon>
        <taxon>Eurotatoria</taxon>
        <taxon>Bdelloidea</taxon>
        <taxon>Philodinida</taxon>
        <taxon>Philodinidae</taxon>
        <taxon>Rotaria</taxon>
    </lineage>
</organism>
<evidence type="ECO:0000313" key="3">
    <source>
        <dbReference type="Proteomes" id="UP000663870"/>
    </source>
</evidence>
<dbReference type="EMBL" id="CAJNOL010000447">
    <property type="protein sequence ID" value="CAF1068926.1"/>
    <property type="molecule type" value="Genomic_DNA"/>
</dbReference>
<keyword evidence="3" id="KW-1185">Reference proteome</keyword>
<dbReference type="PANTHER" id="PTHR35585">
    <property type="entry name" value="HHE DOMAIN PROTEIN (AFU_ORTHOLOGUE AFUA_4G00730)"/>
    <property type="match status" value="1"/>
</dbReference>
<dbReference type="AlphaFoldDB" id="A0A814LT92"/>
<evidence type="ECO:0000313" key="2">
    <source>
        <dbReference type="EMBL" id="CAF1068926.1"/>
    </source>
</evidence>
<proteinExistence type="predicted"/>
<protein>
    <recommendedName>
        <fullName evidence="1">Hemerythrin-like domain-containing protein</fullName>
    </recommendedName>
</protein>
<accession>A0A814LT92</accession>
<dbReference type="Gene3D" id="1.20.120.520">
    <property type="entry name" value="nmb1532 protein domain like"/>
    <property type="match status" value="1"/>
</dbReference>
<comment type="caution">
    <text evidence="2">The sequence shown here is derived from an EMBL/GenBank/DDBJ whole genome shotgun (WGS) entry which is preliminary data.</text>
</comment>
<dbReference type="Pfam" id="PF01814">
    <property type="entry name" value="Hemerythrin"/>
    <property type="match status" value="1"/>
</dbReference>
<gene>
    <name evidence="2" type="ORF">JXQ802_LOCUS17577</name>
</gene>
<reference evidence="2" key="1">
    <citation type="submission" date="2021-02" db="EMBL/GenBank/DDBJ databases">
        <authorList>
            <person name="Nowell W R."/>
        </authorList>
    </citation>
    <scope>NUCLEOTIDE SEQUENCE</scope>
</reference>
<sequence length="188" mass="21829">MNSKSSITATILKDHDAVKNAYEKYLSSKGNMVEREHWANYFRWELTRHTIAEELFLYPAFEKYLGDEGKYMADQDREDHQQVKNLLHVLEASSVADSHYPSTFERLMSNLIEHIQSEEENDLPKFEKSITPDISASLVRQFELTKMLVPTQSHLNANHKVPFGTVGELMGAPIEKLRYFIEQYSQTN</sequence>
<feature type="domain" description="Hemerythrin-like" evidence="1">
    <location>
        <begin position="7"/>
        <end position="125"/>
    </location>
</feature>
<dbReference type="InterPro" id="IPR012312">
    <property type="entry name" value="Hemerythrin-like"/>
</dbReference>
<dbReference type="PANTHER" id="PTHR35585:SF1">
    <property type="entry name" value="HHE DOMAIN PROTEIN (AFU_ORTHOLOGUE AFUA_4G00730)"/>
    <property type="match status" value="1"/>
</dbReference>
<evidence type="ECO:0000259" key="1">
    <source>
        <dbReference type="Pfam" id="PF01814"/>
    </source>
</evidence>
<dbReference type="Proteomes" id="UP000663870">
    <property type="component" value="Unassembled WGS sequence"/>
</dbReference>